<gene>
    <name evidence="1" type="primary">EWSR1</name>
</gene>
<name>A0A8C0JHK3_CANLU</name>
<evidence type="ECO:0000313" key="2">
    <source>
        <dbReference type="Proteomes" id="UP000694391"/>
    </source>
</evidence>
<accession>A0A8C0JHK3</accession>
<proteinExistence type="predicted"/>
<reference evidence="1" key="2">
    <citation type="submission" date="2025-09" db="UniProtKB">
        <authorList>
            <consortium name="Ensembl"/>
        </authorList>
    </citation>
    <scope>IDENTIFICATION</scope>
</reference>
<protein>
    <submittedName>
        <fullName evidence="1">EWS RNA binding protein 1</fullName>
    </submittedName>
</protein>
<evidence type="ECO:0000313" key="1">
    <source>
        <dbReference type="Ensembl" id="ENSCAFP00020000429.1"/>
    </source>
</evidence>
<sequence>MWTCVGLYFLSKQFKEFIFLHLNSSPSLPPFSFSLSLLTSHYFFSLFSLDYSTYSQAAAQQGYSAYTAQPTQGYAQTTQAYGQQSYGTYGQPTDVSYTQAQTTATYGQTAYATSYGQPPAVEGTSTGLTILLILAWEMLSILSNPVMLPFRCFHLFNPQTF</sequence>
<dbReference type="GeneTree" id="ENSGT00940000154191"/>
<dbReference type="AlphaFoldDB" id="A0A8C0JHK3"/>
<organism evidence="1 2">
    <name type="scientific">Canis lupus dingo</name>
    <name type="common">dingo</name>
    <dbReference type="NCBI Taxonomy" id="286419"/>
    <lineage>
        <taxon>Eukaryota</taxon>
        <taxon>Metazoa</taxon>
        <taxon>Chordata</taxon>
        <taxon>Craniata</taxon>
        <taxon>Vertebrata</taxon>
        <taxon>Euteleostomi</taxon>
        <taxon>Mammalia</taxon>
        <taxon>Eutheria</taxon>
        <taxon>Laurasiatheria</taxon>
        <taxon>Carnivora</taxon>
        <taxon>Caniformia</taxon>
        <taxon>Canidae</taxon>
        <taxon>Canis</taxon>
    </lineage>
</organism>
<dbReference type="Ensembl" id="ENSCAFT00020000518.1">
    <property type="protein sequence ID" value="ENSCAFP00020000429.1"/>
    <property type="gene ID" value="ENSCAFG00020000386.1"/>
</dbReference>
<keyword evidence="2" id="KW-1185">Reference proteome</keyword>
<dbReference type="Proteomes" id="UP000694391">
    <property type="component" value="Unplaced"/>
</dbReference>
<reference evidence="1" key="1">
    <citation type="submission" date="2025-08" db="UniProtKB">
        <authorList>
            <consortium name="Ensembl"/>
        </authorList>
    </citation>
    <scope>IDENTIFICATION</scope>
</reference>